<feature type="coiled-coil region" evidence="1">
    <location>
        <begin position="692"/>
        <end position="839"/>
    </location>
</feature>
<feature type="compositionally biased region" description="Polar residues" evidence="2">
    <location>
        <begin position="270"/>
        <end position="313"/>
    </location>
</feature>
<name>A0A4S8KE68_MUSBA</name>
<reference evidence="4 5" key="1">
    <citation type="journal article" date="2019" name="Nat. Plants">
        <title>Genome sequencing of Musa balbisiana reveals subgenome evolution and function divergence in polyploid bananas.</title>
        <authorList>
            <person name="Yao X."/>
        </authorList>
    </citation>
    <scope>NUCLEOTIDE SEQUENCE [LARGE SCALE GENOMIC DNA]</scope>
    <source>
        <strain evidence="5">cv. DH-PKW</strain>
        <tissue evidence="4">Leaves</tissue>
    </source>
</reference>
<organism evidence="4 5">
    <name type="scientific">Musa balbisiana</name>
    <name type="common">Banana</name>
    <dbReference type="NCBI Taxonomy" id="52838"/>
    <lineage>
        <taxon>Eukaryota</taxon>
        <taxon>Viridiplantae</taxon>
        <taxon>Streptophyta</taxon>
        <taxon>Embryophyta</taxon>
        <taxon>Tracheophyta</taxon>
        <taxon>Spermatophyta</taxon>
        <taxon>Magnoliopsida</taxon>
        <taxon>Liliopsida</taxon>
        <taxon>Zingiberales</taxon>
        <taxon>Musaceae</taxon>
        <taxon>Musa</taxon>
    </lineage>
</organism>
<comment type="caution">
    <text evidence="4">The sequence shown here is derived from an EMBL/GenBank/DDBJ whole genome shotgun (WGS) entry which is preliminary data.</text>
</comment>
<feature type="coiled-coil region" evidence="1">
    <location>
        <begin position="329"/>
        <end position="436"/>
    </location>
</feature>
<gene>
    <name evidence="4" type="ORF">C4D60_Mb04t23450</name>
</gene>
<dbReference type="STRING" id="52838.A0A4S8KE68"/>
<sequence>MFKAARWRSEKNRSKAVFKLQFHATQVGLVSHVPLLASEAMMVSLVPADVAKPTARSEKVAAVDGTCNWANPVYETVKLVRNPKTGKMDDKVYRFLLSAAGSSKAEVLGEVAVNLADYSEVFKASSVSLPLKASNTGAILHITIQRVKGDGDGDGSSICEYFLREGDQDGETIVKRQRRTLQSQLSKFDNEESIKAPNGVNGINIGDGSHINSQAQVKFLSSREILVHTADSNGNLQKCHSFDAISASGSDTSSGIYTPRENSIKHNNTRNHPTSFLSSLTNGDTPKKPMSSSGDWSGNSAPDGSADASTASLGDTGLNETSHDSEDSIEKLRNDIVILTRKLELSDLELQTLRKQIIKENKRGQEISRELNGLKDERDALKKECDELKFSEKKTKLDRTLSTLSQHDAEDHLSLLEEIKQELDHEKNLNVHLRLQLKMTQEANAELILAVKDLDGMLEQRNRETLCMKCSKMDIETETDKELEELKLGDGIPHLQKPESKQQLLETISQNDTEEQYALDALLNEHDDMKMTYPLENKIIDLNNEVEFYRKDREDLEMQMEQLALDYEILKQENHDISTKLEQMQLREQLRMQYECSAHLSIISDLESHVECLEKELQKQTEAFEEDIATITNAKVEQEKRAIIAEEELRKTKWNNSITVERLQEEFRSLSAHMSSTFQTNENIVKQTLKEAADLHSQKSNMEELLKKAHEDLALVQDQYRMKFKQLVGLIDFKSKEADNLLLELQDKKRELQKYKMSEEARKRNSLEEMQSLKTEMEKLKSEKSLLFEQNEEKEKETELLRTSIKGSEMSLQDKNLEIDLLKNEIAVLREEVNKSLVEMNKLRHIKDEKDTMIATLESEATTLTLQHSDLKHALDEIELGRQNLRKSVSHLRGVLLEEQMTTSREEKVDDYYTSMTTNDEKHFCQSWKYASKDEANCSIDFLQLSKEDEEHLYDANGTDKELLIRRAGTGLDEANQYDQKRIADVLSEMAVLKRQNESMESELKEMQGRYSEMSLKFAEVEGERQQLMITIRTLKNSFKN</sequence>
<dbReference type="PANTHER" id="PTHR34452">
    <property type="entry name" value="MYOSIN HEAVY CHAIN-RELATED PROTEIN"/>
    <property type="match status" value="1"/>
</dbReference>
<dbReference type="PROSITE" id="PS51840">
    <property type="entry name" value="C2_NT"/>
    <property type="match status" value="1"/>
</dbReference>
<dbReference type="InterPro" id="IPR019448">
    <property type="entry name" value="NT-C2"/>
</dbReference>
<evidence type="ECO:0000256" key="1">
    <source>
        <dbReference type="SAM" id="Coils"/>
    </source>
</evidence>
<proteinExistence type="predicted"/>
<keyword evidence="5" id="KW-1185">Reference proteome</keyword>
<keyword evidence="1" id="KW-0175">Coiled coil</keyword>
<dbReference type="Proteomes" id="UP000317650">
    <property type="component" value="Chromosome 4"/>
</dbReference>
<accession>A0A4S8KE68</accession>
<dbReference type="EMBL" id="PYDT01000001">
    <property type="protein sequence ID" value="THU73493.1"/>
    <property type="molecule type" value="Genomic_DNA"/>
</dbReference>
<feature type="coiled-coil region" evidence="1">
    <location>
        <begin position="539"/>
        <end position="623"/>
    </location>
</feature>
<evidence type="ECO:0000256" key="2">
    <source>
        <dbReference type="SAM" id="MobiDB-lite"/>
    </source>
</evidence>
<protein>
    <recommendedName>
        <fullName evidence="3">C2 NT-type domain-containing protein</fullName>
    </recommendedName>
</protein>
<evidence type="ECO:0000313" key="5">
    <source>
        <dbReference type="Proteomes" id="UP000317650"/>
    </source>
</evidence>
<evidence type="ECO:0000313" key="4">
    <source>
        <dbReference type="EMBL" id="THU73493.1"/>
    </source>
</evidence>
<dbReference type="PANTHER" id="PTHR34452:SF7">
    <property type="entry name" value="MYOSIN HEAVY CHAIN-RELATED PROTEIN"/>
    <property type="match status" value="1"/>
</dbReference>
<dbReference type="AlphaFoldDB" id="A0A4S8KE68"/>
<feature type="coiled-coil region" evidence="1">
    <location>
        <begin position="983"/>
        <end position="1017"/>
    </location>
</feature>
<dbReference type="Pfam" id="PF10358">
    <property type="entry name" value="NT-C2"/>
    <property type="match status" value="1"/>
</dbReference>
<evidence type="ECO:0000259" key="3">
    <source>
        <dbReference type="PROSITE" id="PS51840"/>
    </source>
</evidence>
<feature type="region of interest" description="Disordered" evidence="2">
    <location>
        <begin position="248"/>
        <end position="327"/>
    </location>
</feature>
<feature type="domain" description="C2 NT-type" evidence="3">
    <location>
        <begin position="6"/>
        <end position="148"/>
    </location>
</feature>